<accession>A0ABY9TVF3</accession>
<protein>
    <recommendedName>
        <fullName evidence="4">Sel1 repeat family protein</fullName>
    </recommendedName>
</protein>
<dbReference type="Pfam" id="PF08238">
    <property type="entry name" value="Sel1"/>
    <property type="match status" value="3"/>
</dbReference>
<dbReference type="RefSeq" id="WP_348391939.1">
    <property type="nucleotide sequence ID" value="NZ_CP134145.1"/>
</dbReference>
<gene>
    <name evidence="2" type="ORF">RGQ13_02280</name>
</gene>
<keyword evidence="1" id="KW-0732">Signal</keyword>
<feature type="chain" id="PRO_5047510321" description="Sel1 repeat family protein" evidence="1">
    <location>
        <begin position="30"/>
        <end position="511"/>
    </location>
</feature>
<dbReference type="InterPro" id="IPR011990">
    <property type="entry name" value="TPR-like_helical_dom_sf"/>
</dbReference>
<dbReference type="InterPro" id="IPR006597">
    <property type="entry name" value="Sel1-like"/>
</dbReference>
<dbReference type="Proteomes" id="UP001258994">
    <property type="component" value="Chromosome"/>
</dbReference>
<dbReference type="SMART" id="SM00671">
    <property type="entry name" value="SEL1"/>
    <property type="match status" value="3"/>
</dbReference>
<dbReference type="Gene3D" id="1.25.40.10">
    <property type="entry name" value="Tetratricopeptide repeat domain"/>
    <property type="match status" value="2"/>
</dbReference>
<reference evidence="3" key="1">
    <citation type="submission" date="2023-09" db="EMBL/GenBank/DDBJ databases">
        <authorList>
            <person name="Li S."/>
            <person name="Li X."/>
            <person name="Zhang C."/>
            <person name="Zhao Z."/>
        </authorList>
    </citation>
    <scope>NUCLEOTIDE SEQUENCE [LARGE SCALE GENOMIC DNA]</scope>
    <source>
        <strain evidence="3">SQ149</strain>
    </source>
</reference>
<evidence type="ECO:0000313" key="3">
    <source>
        <dbReference type="Proteomes" id="UP001258994"/>
    </source>
</evidence>
<sequence length="511" mass="58097">MKKIISIRNVVLSTIISLAGVMYCLPANAATSLQADGLLYHKKYQAAFDIYMEAAKIGDAEAQYQLGVIHLKGLGQSINNFKAIIWFSLAAEHKHKNAQQIYDQLLNDISAKDKALVLSSISQFQQRFGLASIKEKHFPKLITDHVNEVIRYGEQQLIYPQSSLSDITYSFSDISTDTDAELGYNDDFGDDEFGDDDFGDDPAIASLGNKLQEASISSLVADFDIAQDGSLRHGEVKRAIGDERFAMYNLHTNPMPSPEFNQQPSHFIHRAYQGISTYDRKRVRQEFPYIYQMARLQVRRLKNSDQAGHQYKLALLYMYFPWLEAEDEQINKLLTLAAKGGQVNAQYELGLKLYREQTDIRQATYWLSKAASRGLMQAEYRLGQLLLSSPWIEKDENKALLWLEKSAQQNHIAAIKKAAELRLLAENKELHNFEQAMKLLAQIEGEELQPDYLYLRAVAHKDSPTDRRLDLAVKNIRQAIALGNDYGWDVSGWKKDLANWTRTSVTITDID</sequence>
<dbReference type="EMBL" id="CP134145">
    <property type="protein sequence ID" value="WNC72824.1"/>
    <property type="molecule type" value="Genomic_DNA"/>
</dbReference>
<dbReference type="PANTHER" id="PTHR11102:SF160">
    <property type="entry name" value="ERAD-ASSOCIATED E3 UBIQUITIN-PROTEIN LIGASE COMPONENT HRD3"/>
    <property type="match status" value="1"/>
</dbReference>
<dbReference type="SUPFAM" id="SSF81901">
    <property type="entry name" value="HCP-like"/>
    <property type="match status" value="2"/>
</dbReference>
<proteinExistence type="predicted"/>
<name>A0ABY9TVF3_9GAMM</name>
<organism evidence="2 3">
    <name type="scientific">Thalassotalea psychrophila</name>
    <dbReference type="NCBI Taxonomy" id="3065647"/>
    <lineage>
        <taxon>Bacteria</taxon>
        <taxon>Pseudomonadati</taxon>
        <taxon>Pseudomonadota</taxon>
        <taxon>Gammaproteobacteria</taxon>
        <taxon>Alteromonadales</taxon>
        <taxon>Colwelliaceae</taxon>
        <taxon>Thalassotalea</taxon>
    </lineage>
</organism>
<evidence type="ECO:0000313" key="2">
    <source>
        <dbReference type="EMBL" id="WNC72824.1"/>
    </source>
</evidence>
<feature type="signal peptide" evidence="1">
    <location>
        <begin position="1"/>
        <end position="29"/>
    </location>
</feature>
<evidence type="ECO:0000256" key="1">
    <source>
        <dbReference type="SAM" id="SignalP"/>
    </source>
</evidence>
<dbReference type="InterPro" id="IPR050767">
    <property type="entry name" value="Sel1_AlgK"/>
</dbReference>
<dbReference type="PANTHER" id="PTHR11102">
    <property type="entry name" value="SEL-1-LIKE PROTEIN"/>
    <property type="match status" value="1"/>
</dbReference>
<keyword evidence="3" id="KW-1185">Reference proteome</keyword>
<evidence type="ECO:0008006" key="4">
    <source>
        <dbReference type="Google" id="ProtNLM"/>
    </source>
</evidence>